<feature type="domain" description="Histidine kinase" evidence="7">
    <location>
        <begin position="178"/>
        <end position="392"/>
    </location>
</feature>
<dbReference type="Proteomes" id="UP000243719">
    <property type="component" value="Unassembled WGS sequence"/>
</dbReference>
<comment type="catalytic activity">
    <reaction evidence="1">
        <text>ATP + protein L-histidine = ADP + protein N-phospho-L-histidine.</text>
        <dbReference type="EC" id="2.7.13.3"/>
    </reaction>
</comment>
<dbReference type="PANTHER" id="PTHR43711:SF1">
    <property type="entry name" value="HISTIDINE KINASE 1"/>
    <property type="match status" value="1"/>
</dbReference>
<evidence type="ECO:0000256" key="2">
    <source>
        <dbReference type="ARBA" id="ARBA00012438"/>
    </source>
</evidence>
<dbReference type="PANTHER" id="PTHR43711">
    <property type="entry name" value="TWO-COMPONENT HISTIDINE KINASE"/>
    <property type="match status" value="1"/>
</dbReference>
<evidence type="ECO:0000256" key="3">
    <source>
        <dbReference type="ARBA" id="ARBA00022553"/>
    </source>
</evidence>
<dbReference type="Pfam" id="PF02518">
    <property type="entry name" value="HATPase_c"/>
    <property type="match status" value="1"/>
</dbReference>
<dbReference type="Gene3D" id="3.30.450.40">
    <property type="match status" value="1"/>
</dbReference>
<dbReference type="SUPFAM" id="SSF55874">
    <property type="entry name" value="ATPase domain of HSP90 chaperone/DNA topoisomerase II/histidine kinase"/>
    <property type="match status" value="1"/>
</dbReference>
<dbReference type="STRING" id="1770053.SAMN05216551_110107"/>
<keyword evidence="5 8" id="KW-0418">Kinase</keyword>
<dbReference type="AlphaFoldDB" id="A0A1H2PSS2"/>
<accession>A0A1H2PSS2</accession>
<dbReference type="InterPro" id="IPR029016">
    <property type="entry name" value="GAF-like_dom_sf"/>
</dbReference>
<dbReference type="InterPro" id="IPR036890">
    <property type="entry name" value="HATPase_C_sf"/>
</dbReference>
<evidence type="ECO:0000259" key="7">
    <source>
        <dbReference type="PROSITE" id="PS50109"/>
    </source>
</evidence>
<dbReference type="PRINTS" id="PR00344">
    <property type="entry name" value="BCTRLSENSOR"/>
</dbReference>
<dbReference type="SMART" id="SM00387">
    <property type="entry name" value="HATPase_c"/>
    <property type="match status" value="1"/>
</dbReference>
<keyword evidence="3" id="KW-0597">Phosphoprotein</keyword>
<dbReference type="InterPro" id="IPR004358">
    <property type="entry name" value="Sig_transdc_His_kin-like_C"/>
</dbReference>
<dbReference type="SUPFAM" id="SSF47384">
    <property type="entry name" value="Homodimeric domain of signal transducing histidine kinase"/>
    <property type="match status" value="1"/>
</dbReference>
<reference evidence="9" key="1">
    <citation type="submission" date="2016-09" db="EMBL/GenBank/DDBJ databases">
        <authorList>
            <person name="Varghese N."/>
            <person name="Submissions S."/>
        </authorList>
    </citation>
    <scope>NUCLEOTIDE SEQUENCE [LARGE SCALE GENOMIC DNA]</scope>
    <source>
        <strain evidence="9">JS23</strain>
    </source>
</reference>
<evidence type="ECO:0000313" key="8">
    <source>
        <dbReference type="EMBL" id="SDV50089.1"/>
    </source>
</evidence>
<dbReference type="OrthoDB" id="8807260at2"/>
<dbReference type="EC" id="2.7.13.3" evidence="2"/>
<protein>
    <recommendedName>
        <fullName evidence="2">histidine kinase</fullName>
        <ecNumber evidence="2">2.7.13.3</ecNumber>
    </recommendedName>
</protein>
<dbReference type="InterPro" id="IPR050736">
    <property type="entry name" value="Sensor_HK_Regulatory"/>
</dbReference>
<dbReference type="EMBL" id="FNLO01000010">
    <property type="protein sequence ID" value="SDV50089.1"/>
    <property type="molecule type" value="Genomic_DNA"/>
</dbReference>
<evidence type="ECO:0000256" key="1">
    <source>
        <dbReference type="ARBA" id="ARBA00000085"/>
    </source>
</evidence>
<proteinExistence type="predicted"/>
<evidence type="ECO:0000256" key="4">
    <source>
        <dbReference type="ARBA" id="ARBA00022679"/>
    </source>
</evidence>
<dbReference type="Gene3D" id="1.10.287.130">
    <property type="match status" value="1"/>
</dbReference>
<evidence type="ECO:0000313" key="9">
    <source>
        <dbReference type="Proteomes" id="UP000243719"/>
    </source>
</evidence>
<dbReference type="Gene3D" id="3.30.565.10">
    <property type="entry name" value="Histidine kinase-like ATPase, C-terminal domain"/>
    <property type="match status" value="1"/>
</dbReference>
<name>A0A1H2PSS2_9BURK</name>
<dbReference type="CDD" id="cd00075">
    <property type="entry name" value="HATPase"/>
    <property type="match status" value="1"/>
</dbReference>
<dbReference type="InterPro" id="IPR036097">
    <property type="entry name" value="HisK_dim/P_sf"/>
</dbReference>
<keyword evidence="6" id="KW-0902">Two-component regulatory system</keyword>
<dbReference type="SMART" id="SM00388">
    <property type="entry name" value="HisKA"/>
    <property type="match status" value="1"/>
</dbReference>
<gene>
    <name evidence="8" type="ORF">SAMN05216551_110107</name>
</gene>
<dbReference type="CDD" id="cd00082">
    <property type="entry name" value="HisKA"/>
    <property type="match status" value="1"/>
</dbReference>
<dbReference type="Pfam" id="PF00512">
    <property type="entry name" value="HisKA"/>
    <property type="match status" value="1"/>
</dbReference>
<organism evidence="8 9">
    <name type="scientific">Chitinasiproducens palmae</name>
    <dbReference type="NCBI Taxonomy" id="1770053"/>
    <lineage>
        <taxon>Bacteria</taxon>
        <taxon>Pseudomonadati</taxon>
        <taxon>Pseudomonadota</taxon>
        <taxon>Betaproteobacteria</taxon>
        <taxon>Burkholderiales</taxon>
        <taxon>Burkholderiaceae</taxon>
        <taxon>Chitinasiproducens</taxon>
    </lineage>
</organism>
<dbReference type="GO" id="GO:0000155">
    <property type="term" value="F:phosphorelay sensor kinase activity"/>
    <property type="evidence" value="ECO:0007669"/>
    <property type="project" value="InterPro"/>
</dbReference>
<keyword evidence="4" id="KW-0808">Transferase</keyword>
<dbReference type="InterPro" id="IPR005467">
    <property type="entry name" value="His_kinase_dom"/>
</dbReference>
<sequence>MAVRLEIDLLNRLRAIPMILERVSQSIGMESVILASLADARWQAMVAHNSVVLGIAVGDTLELHQTVCFAAQSIGDVVAHADMADESNAACQFLTSEYGLRSGISVPIYRPDGSYFGNLCALDRKPRVGDLKQEIAMLQLAADLIVVQLDNNQQQGADEQRALTLADDAVLREQFLGVLAHDLRNPLAAIGALAEVLTANAVPVTRVPEIGKRMTASVARMSYMIDDVIDFTRARLGGGIALEIKPCADLGRLLELTVDEITAAHPDRLVDIRIAINETVVCDAARLQQLLSNLVSNAFRHGAADVPVKVRCEVEEGALHIAVTNGGPLIDESALVRMFEPFWQAEAGGRREGLGLGLFICRHIVEAHGGDLKVLSSVRDGVMFEAVFPPSNAVDDPSQ</sequence>
<dbReference type="PROSITE" id="PS50109">
    <property type="entry name" value="HIS_KIN"/>
    <property type="match status" value="1"/>
</dbReference>
<dbReference type="InterPro" id="IPR003594">
    <property type="entry name" value="HATPase_dom"/>
</dbReference>
<keyword evidence="9" id="KW-1185">Reference proteome</keyword>
<evidence type="ECO:0000256" key="6">
    <source>
        <dbReference type="ARBA" id="ARBA00023012"/>
    </source>
</evidence>
<evidence type="ECO:0000256" key="5">
    <source>
        <dbReference type="ARBA" id="ARBA00022777"/>
    </source>
</evidence>
<dbReference type="SUPFAM" id="SSF55781">
    <property type="entry name" value="GAF domain-like"/>
    <property type="match status" value="1"/>
</dbReference>
<dbReference type="InterPro" id="IPR003661">
    <property type="entry name" value="HisK_dim/P_dom"/>
</dbReference>